<organism evidence="2 3">
    <name type="scientific">Citrullus colocynthis</name>
    <name type="common">colocynth</name>
    <dbReference type="NCBI Taxonomy" id="252529"/>
    <lineage>
        <taxon>Eukaryota</taxon>
        <taxon>Viridiplantae</taxon>
        <taxon>Streptophyta</taxon>
        <taxon>Embryophyta</taxon>
        <taxon>Tracheophyta</taxon>
        <taxon>Spermatophyta</taxon>
        <taxon>Magnoliopsida</taxon>
        <taxon>eudicotyledons</taxon>
        <taxon>Gunneridae</taxon>
        <taxon>Pentapetalae</taxon>
        <taxon>rosids</taxon>
        <taxon>fabids</taxon>
        <taxon>Cucurbitales</taxon>
        <taxon>Cucurbitaceae</taxon>
        <taxon>Benincaseae</taxon>
        <taxon>Citrullus</taxon>
    </lineage>
</organism>
<evidence type="ECO:0000313" key="3">
    <source>
        <dbReference type="Proteomes" id="UP001642487"/>
    </source>
</evidence>
<evidence type="ECO:0000313" key="2">
    <source>
        <dbReference type="EMBL" id="CAK9311944.1"/>
    </source>
</evidence>
<keyword evidence="1" id="KW-0472">Membrane</keyword>
<gene>
    <name evidence="2" type="ORF">CITCOLO1_LOCUS3620</name>
</gene>
<dbReference type="Proteomes" id="UP001642487">
    <property type="component" value="Chromosome 10"/>
</dbReference>
<sequence length="108" mass="12573">MSYFFEFEKSRREIRNFVLSTYSLDLWRVDKEDGNVDEFDEKLDAIDGNNKDAIRMNKGHSIEHLHGTIEDCGQVRIRLEIFTTLRLTIWFLPIIPVTVVAASVLTIV</sequence>
<reference evidence="2 3" key="1">
    <citation type="submission" date="2024-03" db="EMBL/GenBank/DDBJ databases">
        <authorList>
            <person name="Gkanogiannis A."/>
            <person name="Becerra Lopez-Lavalle L."/>
        </authorList>
    </citation>
    <scope>NUCLEOTIDE SEQUENCE [LARGE SCALE GENOMIC DNA]</scope>
</reference>
<keyword evidence="3" id="KW-1185">Reference proteome</keyword>
<dbReference type="EMBL" id="OZ021744">
    <property type="protein sequence ID" value="CAK9311944.1"/>
    <property type="molecule type" value="Genomic_DNA"/>
</dbReference>
<name>A0ABP0XUW0_9ROSI</name>
<protein>
    <submittedName>
        <fullName evidence="2">Uncharacterized protein</fullName>
    </submittedName>
</protein>
<feature type="transmembrane region" description="Helical" evidence="1">
    <location>
        <begin position="87"/>
        <end position="107"/>
    </location>
</feature>
<keyword evidence="1" id="KW-0812">Transmembrane</keyword>
<evidence type="ECO:0000256" key="1">
    <source>
        <dbReference type="SAM" id="Phobius"/>
    </source>
</evidence>
<proteinExistence type="predicted"/>
<keyword evidence="1" id="KW-1133">Transmembrane helix</keyword>
<accession>A0ABP0XUW0</accession>